<feature type="region of interest" description="Disordered" evidence="2">
    <location>
        <begin position="204"/>
        <end position="294"/>
    </location>
</feature>
<evidence type="ECO:0000313" key="3">
    <source>
        <dbReference type="EMBL" id="KAF1969688.1"/>
    </source>
</evidence>
<name>A0A6A5UYH1_9PLEO</name>
<organism evidence="3 4">
    <name type="scientific">Bimuria novae-zelandiae CBS 107.79</name>
    <dbReference type="NCBI Taxonomy" id="1447943"/>
    <lineage>
        <taxon>Eukaryota</taxon>
        <taxon>Fungi</taxon>
        <taxon>Dikarya</taxon>
        <taxon>Ascomycota</taxon>
        <taxon>Pezizomycotina</taxon>
        <taxon>Dothideomycetes</taxon>
        <taxon>Pleosporomycetidae</taxon>
        <taxon>Pleosporales</taxon>
        <taxon>Massarineae</taxon>
        <taxon>Didymosphaeriaceae</taxon>
        <taxon>Bimuria</taxon>
    </lineage>
</organism>
<dbReference type="OrthoDB" id="3711089at2759"/>
<dbReference type="AlphaFoldDB" id="A0A6A5UYH1"/>
<sequence>MDLLSDVKTPLTASKVRSLARATFAEPFEKLCNGAPDFKWLEFDVNDPTSIGTDRAVYRHLKRSKHNRLLVVGWYSPGHADVKPTDRVAAHVHADPAEVRFYRIVQGKDGSRSLEDVNSTSAVDFDPPFCDVGDGQGDHRAGHRVTALIEWFFLDAGLVAELARPEGDPSKFPRNFRHACMWVGNEGSHPGELLTRRSSGATLLEEKDSIPVRPKRSSTVSYRQSTSEEIRSPPIKRSATDTVQQIKRQREDETHARPTKHRRTLSEQITPLNLSRSHLKQSSNPPSPRTPTLGDAERINRALGLRIIHLHDQYRALKSSFADTETIQVELQKELEDAKNTVSRVEASWPKKSRQS</sequence>
<protein>
    <submittedName>
        <fullName evidence="3">Uncharacterized protein</fullName>
    </submittedName>
</protein>
<feature type="compositionally biased region" description="Polar residues" evidence="2">
    <location>
        <begin position="266"/>
        <end position="284"/>
    </location>
</feature>
<accession>A0A6A5UYH1</accession>
<gene>
    <name evidence="3" type="ORF">BU23DRAFT_571408</name>
</gene>
<feature type="coiled-coil region" evidence="1">
    <location>
        <begin position="321"/>
        <end position="348"/>
    </location>
</feature>
<evidence type="ECO:0000313" key="4">
    <source>
        <dbReference type="Proteomes" id="UP000800036"/>
    </source>
</evidence>
<dbReference type="Proteomes" id="UP000800036">
    <property type="component" value="Unassembled WGS sequence"/>
</dbReference>
<keyword evidence="1" id="KW-0175">Coiled coil</keyword>
<evidence type="ECO:0000256" key="2">
    <source>
        <dbReference type="SAM" id="MobiDB-lite"/>
    </source>
</evidence>
<keyword evidence="4" id="KW-1185">Reference proteome</keyword>
<reference evidence="3" key="1">
    <citation type="journal article" date="2020" name="Stud. Mycol.">
        <title>101 Dothideomycetes genomes: a test case for predicting lifestyles and emergence of pathogens.</title>
        <authorList>
            <person name="Haridas S."/>
            <person name="Albert R."/>
            <person name="Binder M."/>
            <person name="Bloem J."/>
            <person name="Labutti K."/>
            <person name="Salamov A."/>
            <person name="Andreopoulos B."/>
            <person name="Baker S."/>
            <person name="Barry K."/>
            <person name="Bills G."/>
            <person name="Bluhm B."/>
            <person name="Cannon C."/>
            <person name="Castanera R."/>
            <person name="Culley D."/>
            <person name="Daum C."/>
            <person name="Ezra D."/>
            <person name="Gonzalez J."/>
            <person name="Henrissat B."/>
            <person name="Kuo A."/>
            <person name="Liang C."/>
            <person name="Lipzen A."/>
            <person name="Lutzoni F."/>
            <person name="Magnuson J."/>
            <person name="Mondo S."/>
            <person name="Nolan M."/>
            <person name="Ohm R."/>
            <person name="Pangilinan J."/>
            <person name="Park H.-J."/>
            <person name="Ramirez L."/>
            <person name="Alfaro M."/>
            <person name="Sun H."/>
            <person name="Tritt A."/>
            <person name="Yoshinaga Y."/>
            <person name="Zwiers L.-H."/>
            <person name="Turgeon B."/>
            <person name="Goodwin S."/>
            <person name="Spatafora J."/>
            <person name="Crous P."/>
            <person name="Grigoriev I."/>
        </authorList>
    </citation>
    <scope>NUCLEOTIDE SEQUENCE</scope>
    <source>
        <strain evidence="3">CBS 107.79</strain>
    </source>
</reference>
<evidence type="ECO:0000256" key="1">
    <source>
        <dbReference type="SAM" id="Coils"/>
    </source>
</evidence>
<dbReference type="EMBL" id="ML976707">
    <property type="protein sequence ID" value="KAF1969688.1"/>
    <property type="molecule type" value="Genomic_DNA"/>
</dbReference>
<proteinExistence type="predicted"/>